<feature type="domain" description="HTH cro/C1-type" evidence="4">
    <location>
        <begin position="105"/>
        <end position="161"/>
    </location>
</feature>
<dbReference type="Gene3D" id="1.10.260.40">
    <property type="entry name" value="lambda repressor-like DNA-binding domains"/>
    <property type="match status" value="1"/>
</dbReference>
<evidence type="ECO:0000313" key="5">
    <source>
        <dbReference type="EMBL" id="QEZ47514.1"/>
    </source>
</evidence>
<organism evidence="5 6">
    <name type="scientific">Cupriavidus oxalaticus</name>
    <dbReference type="NCBI Taxonomy" id="96344"/>
    <lineage>
        <taxon>Bacteria</taxon>
        <taxon>Pseudomonadati</taxon>
        <taxon>Pseudomonadota</taxon>
        <taxon>Betaproteobacteria</taxon>
        <taxon>Burkholderiales</taxon>
        <taxon>Burkholderiaceae</taxon>
        <taxon>Cupriavidus</taxon>
    </lineage>
</organism>
<dbReference type="AlphaFoldDB" id="A0A5P3VM58"/>
<dbReference type="GO" id="GO:0003677">
    <property type="term" value="F:DNA binding"/>
    <property type="evidence" value="ECO:0007669"/>
    <property type="project" value="UniProtKB-KW"/>
</dbReference>
<dbReference type="PANTHER" id="PTHR40661:SF3">
    <property type="entry name" value="FELS-1 PROPHAGE TRANSCRIPTIONAL REGULATOR"/>
    <property type="match status" value="1"/>
</dbReference>
<keyword evidence="1" id="KW-0805">Transcription regulation</keyword>
<dbReference type="RefSeq" id="WP_151072370.1">
    <property type="nucleotide sequence ID" value="NZ_CP032519.1"/>
</dbReference>
<protein>
    <recommendedName>
        <fullName evidence="4">HTH cro/C1-type domain-containing protein</fullName>
    </recommendedName>
</protein>
<accession>A0A5P3VM58</accession>
<dbReference type="EMBL" id="CP032519">
    <property type="protein sequence ID" value="QEZ47514.1"/>
    <property type="molecule type" value="Genomic_DNA"/>
</dbReference>
<dbReference type="SMART" id="SM00530">
    <property type="entry name" value="HTH_XRE"/>
    <property type="match status" value="3"/>
</dbReference>
<keyword evidence="2" id="KW-0238">DNA-binding</keyword>
<dbReference type="PROSITE" id="PS50943">
    <property type="entry name" value="HTH_CROC1"/>
    <property type="match status" value="1"/>
</dbReference>
<dbReference type="Proteomes" id="UP000325743">
    <property type="component" value="Chromosome 2"/>
</dbReference>
<evidence type="ECO:0000259" key="4">
    <source>
        <dbReference type="PROSITE" id="PS50943"/>
    </source>
</evidence>
<dbReference type="SUPFAM" id="SSF47413">
    <property type="entry name" value="lambda repressor-like DNA-binding domains"/>
    <property type="match status" value="2"/>
</dbReference>
<dbReference type="Pfam" id="PF00717">
    <property type="entry name" value="Peptidase_S24"/>
    <property type="match status" value="1"/>
</dbReference>
<dbReference type="CDD" id="cd06529">
    <property type="entry name" value="S24_LexA-like"/>
    <property type="match status" value="1"/>
</dbReference>
<name>A0A5P3VM58_9BURK</name>
<dbReference type="PANTHER" id="PTHR40661">
    <property type="match status" value="1"/>
</dbReference>
<proteinExistence type="predicted"/>
<dbReference type="Gene3D" id="2.10.109.10">
    <property type="entry name" value="Umud Fragment, subunit A"/>
    <property type="match status" value="1"/>
</dbReference>
<dbReference type="InterPro" id="IPR010982">
    <property type="entry name" value="Lambda_DNA-bd_dom_sf"/>
</dbReference>
<dbReference type="InterPro" id="IPR015927">
    <property type="entry name" value="Peptidase_S24_S26A/B/C"/>
</dbReference>
<gene>
    <name evidence="5" type="ORF">D2917_25675</name>
</gene>
<keyword evidence="3" id="KW-0804">Transcription</keyword>
<evidence type="ECO:0000313" key="6">
    <source>
        <dbReference type="Proteomes" id="UP000325743"/>
    </source>
</evidence>
<dbReference type="SUPFAM" id="SSF51306">
    <property type="entry name" value="LexA/Signal peptidase"/>
    <property type="match status" value="1"/>
</dbReference>
<reference evidence="5 6" key="1">
    <citation type="submission" date="2018-09" db="EMBL/GenBank/DDBJ databases">
        <title>Complete genome sequence of Cupriavidus oxalaticus T2, a bacterium capable of phenol tolerance and degradation.</title>
        <authorList>
            <person name="Yan J."/>
        </authorList>
    </citation>
    <scope>NUCLEOTIDE SEQUENCE [LARGE SCALE GENOMIC DNA]</scope>
    <source>
        <strain evidence="5 6">T2</strain>
    </source>
</reference>
<evidence type="ECO:0000256" key="3">
    <source>
        <dbReference type="ARBA" id="ARBA00023163"/>
    </source>
</evidence>
<dbReference type="InterPro" id="IPR036286">
    <property type="entry name" value="LexA/Signal_pep-like_sf"/>
</dbReference>
<evidence type="ECO:0000256" key="2">
    <source>
        <dbReference type="ARBA" id="ARBA00023125"/>
    </source>
</evidence>
<evidence type="ECO:0000256" key="1">
    <source>
        <dbReference type="ARBA" id="ARBA00023015"/>
    </source>
</evidence>
<sequence length="419" mass="46579">MKSIKKIRREKLAMVIDEKCEGNQSRAAEALGYSTPSLVNRYVTGGKDIGDRTARKIEEIFGYPQFWMDSDIQPAPTKSAAVSTFKGIPVSGGLESWQVEDARRLKEIFEANAKYSQEEFGRRFEIGSQGMVWQYLNARRALNTKDAAAFAKGLGISVDAFSPRLAQEIRLASSHVGDSIPSVPTGAESGVRPSDRIAFVMAEQKLDVRELAQLLAVEPPVVRVWLEPDAPKLGAHHALKLQDTYGYSPDWLINGQGKPKLSSTIEPELDEPSIPLDTSQIPPNAFKKIPVRGMAQLGDNGSFVDVEYPVGYEEGYVYFPTKDPDAYALRCNGESMRPRVKHNEFVVAEPNTQVQNGDEVLVKSLDGRVMVKELAYIRDGIVHLSSVNEKHGMLRILRDQIKQMHFVGGIVKRSAWHPD</sequence>
<dbReference type="InterPro" id="IPR001387">
    <property type="entry name" value="Cro/C1-type_HTH"/>
</dbReference>
<dbReference type="InterPro" id="IPR039418">
    <property type="entry name" value="LexA-like"/>
</dbReference>